<evidence type="ECO:0000313" key="2">
    <source>
        <dbReference type="Proteomes" id="UP000515312"/>
    </source>
</evidence>
<dbReference type="Proteomes" id="UP000515312">
    <property type="component" value="Chromosome"/>
</dbReference>
<sequence>MTTVWVLLAGAPATGKSTLARALSSRLGRCAILDKDSVRAVLFPGPMTDYTTTQDALCVQAMIEAASYMTRNQLAGYIIFDGRTFSRSTQIEEVITASEKAGAKWRILHLTVSDEVAETRLKSPDPEHPAGNRDAALYHRVKAAFEPITREKLDLDTSHGIDSILPQALAWLNT</sequence>
<dbReference type="RefSeq" id="WP_186745002.1">
    <property type="nucleotide sequence ID" value="NZ_CP060394.1"/>
</dbReference>
<dbReference type="InterPro" id="IPR027417">
    <property type="entry name" value="P-loop_NTPase"/>
</dbReference>
<gene>
    <name evidence="1" type="ORF">H7849_06105</name>
</gene>
<reference evidence="1 2" key="1">
    <citation type="submission" date="2020-08" db="EMBL/GenBank/DDBJ databases">
        <title>Edaphobacter telluris sp. nov. and Acidobacterium dinghuensis sp. nov., two acidobacteria isolated from forest soil.</title>
        <authorList>
            <person name="Fu J."/>
            <person name="Qiu L."/>
        </authorList>
    </citation>
    <scope>NUCLEOTIDE SEQUENCE [LARGE SCALE GENOMIC DNA]</scope>
    <source>
        <strain evidence="1">4Y35</strain>
    </source>
</reference>
<organism evidence="1 2">
    <name type="scientific">Alloacidobacterium dinghuense</name>
    <dbReference type="NCBI Taxonomy" id="2763107"/>
    <lineage>
        <taxon>Bacteria</taxon>
        <taxon>Pseudomonadati</taxon>
        <taxon>Acidobacteriota</taxon>
        <taxon>Terriglobia</taxon>
        <taxon>Terriglobales</taxon>
        <taxon>Acidobacteriaceae</taxon>
        <taxon>Alloacidobacterium</taxon>
    </lineage>
</organism>
<dbReference type="KEGG" id="adin:H7849_06105"/>
<accession>A0A7G8BLU7</accession>
<keyword evidence="2" id="KW-1185">Reference proteome</keyword>
<dbReference type="SUPFAM" id="SSF52540">
    <property type="entry name" value="P-loop containing nucleoside triphosphate hydrolases"/>
    <property type="match status" value="1"/>
</dbReference>
<protein>
    <submittedName>
        <fullName evidence="1">AAA family ATPase</fullName>
    </submittedName>
</protein>
<proteinExistence type="predicted"/>
<dbReference type="AlphaFoldDB" id="A0A7G8BLU7"/>
<evidence type="ECO:0000313" key="1">
    <source>
        <dbReference type="EMBL" id="QNI33517.1"/>
    </source>
</evidence>
<dbReference type="EMBL" id="CP060394">
    <property type="protein sequence ID" value="QNI33517.1"/>
    <property type="molecule type" value="Genomic_DNA"/>
</dbReference>
<dbReference type="Gene3D" id="3.40.50.300">
    <property type="entry name" value="P-loop containing nucleotide triphosphate hydrolases"/>
    <property type="match status" value="1"/>
</dbReference>
<dbReference type="Pfam" id="PF13671">
    <property type="entry name" value="AAA_33"/>
    <property type="match status" value="1"/>
</dbReference>
<name>A0A7G8BLU7_9BACT</name>